<accession>A0ABM0XFB8</accession>
<evidence type="ECO:0000259" key="3">
    <source>
        <dbReference type="Pfam" id="PF22936"/>
    </source>
</evidence>
<feature type="domain" description="Retrotransposon Copia-like N-terminal" evidence="2">
    <location>
        <begin position="16"/>
        <end position="52"/>
    </location>
</feature>
<organism evidence="5 6">
    <name type="scientific">Camelina sativa</name>
    <name type="common">False flax</name>
    <name type="synonym">Myagrum sativum</name>
    <dbReference type="NCBI Taxonomy" id="90675"/>
    <lineage>
        <taxon>Eukaryota</taxon>
        <taxon>Viridiplantae</taxon>
        <taxon>Streptophyta</taxon>
        <taxon>Embryophyta</taxon>
        <taxon>Tracheophyta</taxon>
        <taxon>Spermatophyta</taxon>
        <taxon>Magnoliopsida</taxon>
        <taxon>eudicotyledons</taxon>
        <taxon>Gunneridae</taxon>
        <taxon>Pentapetalae</taxon>
        <taxon>rosids</taxon>
        <taxon>malvids</taxon>
        <taxon>Brassicales</taxon>
        <taxon>Brassicaceae</taxon>
        <taxon>Camelineae</taxon>
        <taxon>Camelina</taxon>
    </lineage>
</organism>
<dbReference type="Pfam" id="PF25597">
    <property type="entry name" value="SH3_retrovirus"/>
    <property type="match status" value="1"/>
</dbReference>
<evidence type="ECO:0000313" key="6">
    <source>
        <dbReference type="RefSeq" id="XP_010485132.1"/>
    </source>
</evidence>
<dbReference type="InterPro" id="IPR029472">
    <property type="entry name" value="Copia-like_N"/>
</dbReference>
<feature type="region of interest" description="Disordered" evidence="1">
    <location>
        <begin position="578"/>
        <end position="634"/>
    </location>
</feature>
<feature type="domain" description="Retroviral polymerase SH3-like" evidence="4">
    <location>
        <begin position="494"/>
        <end position="552"/>
    </location>
</feature>
<name>A0ABM0XFB8_CAMSA</name>
<dbReference type="InterPro" id="IPR012337">
    <property type="entry name" value="RNaseH-like_sf"/>
</dbReference>
<dbReference type="InterPro" id="IPR057670">
    <property type="entry name" value="SH3_retrovirus"/>
</dbReference>
<dbReference type="PANTHER" id="PTHR34222:SF28">
    <property type="entry name" value="CCHC-TYPE DOMAIN-CONTAINING PROTEIN"/>
    <property type="match status" value="1"/>
</dbReference>
<dbReference type="RefSeq" id="XP_010485132.1">
    <property type="nucleotide sequence ID" value="XM_010486830.1"/>
</dbReference>
<dbReference type="GeneID" id="104763464"/>
<dbReference type="InterPro" id="IPR036397">
    <property type="entry name" value="RNaseH_sf"/>
</dbReference>
<evidence type="ECO:0000259" key="2">
    <source>
        <dbReference type="Pfam" id="PF14244"/>
    </source>
</evidence>
<dbReference type="SUPFAM" id="SSF53098">
    <property type="entry name" value="Ribonuclease H-like"/>
    <property type="match status" value="1"/>
</dbReference>
<protein>
    <submittedName>
        <fullName evidence="6">Uncharacterized protein LOC104763464</fullName>
    </submittedName>
</protein>
<dbReference type="PANTHER" id="PTHR34222">
    <property type="entry name" value="GAG_PRE-INTEGRS DOMAIN-CONTAINING PROTEIN"/>
    <property type="match status" value="1"/>
</dbReference>
<dbReference type="Proteomes" id="UP000694864">
    <property type="component" value="Chromosome 18"/>
</dbReference>
<evidence type="ECO:0000256" key="1">
    <source>
        <dbReference type="SAM" id="MobiDB-lite"/>
    </source>
</evidence>
<reference evidence="6" key="2">
    <citation type="submission" date="2025-08" db="UniProtKB">
        <authorList>
            <consortium name="RefSeq"/>
        </authorList>
    </citation>
    <scope>IDENTIFICATION</scope>
    <source>
        <tissue evidence="6">Leaf</tissue>
    </source>
</reference>
<reference evidence="5" key="1">
    <citation type="journal article" date="2014" name="Nat. Commun.">
        <title>The emerging biofuel crop Camelina sativa retains a highly undifferentiated hexaploid genome structure.</title>
        <authorList>
            <person name="Kagale S."/>
            <person name="Koh C."/>
            <person name="Nixon J."/>
            <person name="Bollina V."/>
            <person name="Clarke W.E."/>
            <person name="Tuteja R."/>
            <person name="Spillane C."/>
            <person name="Robinson S.J."/>
            <person name="Links M.G."/>
            <person name="Clarke C."/>
            <person name="Higgins E.E."/>
            <person name="Huebert T."/>
            <person name="Sharpe A.G."/>
            <person name="Parkin I.A."/>
        </authorList>
    </citation>
    <scope>NUCLEOTIDE SEQUENCE [LARGE SCALE GENOMIC DNA]</scope>
    <source>
        <strain evidence="5">cv. DH55</strain>
    </source>
</reference>
<dbReference type="Gene3D" id="3.30.420.10">
    <property type="entry name" value="Ribonuclease H-like superfamily/Ribonuclease H"/>
    <property type="match status" value="1"/>
</dbReference>
<feature type="domain" description="Retrovirus-related Pol polyprotein from transposon TNT 1-94-like beta-barrel" evidence="3">
    <location>
        <begin position="323"/>
        <end position="389"/>
    </location>
</feature>
<dbReference type="Pfam" id="PF14244">
    <property type="entry name" value="Retrotran_gag_3"/>
    <property type="match status" value="1"/>
</dbReference>
<dbReference type="Pfam" id="PF22936">
    <property type="entry name" value="Pol_BBD"/>
    <property type="match status" value="1"/>
</dbReference>
<evidence type="ECO:0000259" key="4">
    <source>
        <dbReference type="Pfam" id="PF25597"/>
    </source>
</evidence>
<evidence type="ECO:0000313" key="5">
    <source>
        <dbReference type="Proteomes" id="UP000694864"/>
    </source>
</evidence>
<sequence length="743" mass="82984">MSSEDKKAIVAKGSDSKELTEENYAEWATEMLNALKAKRKTGFLDGSIIKPTTTGLEMESWTSVNSMVVGCQEGQSVIDYYILLVVLWDELQGYRPIPLCTCRAATQIAKEREDEKVHQFVMGLNESQFRNVICQIIDAELMPDLAQAYAKVIREEHRLSASKRREQQHEAVGFTTRSVPQAESPVAFNGHETSEASIYATRSVSAKFNQINNRNRERSFCSHCGRSGHEKDYCWELIGYPEWWNERSGRGEGCGLGRGGRSSSFQAAGRGRGYATVTHATSPHASAYPSLTPEQWKALEQLAKEKRFNMSDKLSGKINEDIILDTGALHHMTGNLALLTNVGSMSPCKIGFADGSTTMSSSMGVIHVSDDITLENVLYVPTLDCTLISDRFLRMLIGRGEERDGVYYLKDKDVVRVNKQNGRVERKHRHILNVAWSLLFQASLPIIFWGEAILTAAYLINRTPTKVLHGKTPYELLFNKKPSCDELKVFGSACSTHRKMRDKDKFGPRSRSCIFVGYPFGKKGWKVYDLEDNEFLVSRDVVFHEDVFPYATNHMLLEEDTLTGPTRVDDDWVLTPESTSILRGSPDDDSPSDPPVENTTPSVAGENITPLVASENTTPSVVEENVDTEPSSPVIVKEEESPIVDLHTSAEPPEELDVGKRMKYPSIRLHGYVTYNARCLEDSHHAPSDSDMASSTPVQGKTPYPLTNYISDDNFFPAHQVFLAALVEAIEPTSYKQAIQDPQ</sequence>
<gene>
    <name evidence="6" type="primary">LOC104763464</name>
</gene>
<keyword evidence="5" id="KW-1185">Reference proteome</keyword>
<dbReference type="InterPro" id="IPR054722">
    <property type="entry name" value="PolX-like_BBD"/>
</dbReference>
<proteinExistence type="predicted"/>